<evidence type="ECO:0000256" key="1">
    <source>
        <dbReference type="ARBA" id="ARBA00008857"/>
    </source>
</evidence>
<dbReference type="SUPFAM" id="SSF56349">
    <property type="entry name" value="DNA breaking-rejoining enzymes"/>
    <property type="match status" value="1"/>
</dbReference>
<sequence>MSGSAPYLKKAKNGKIYVHWTENRVGKRISTGTSDLAEAKAFFGQWLLMEYAAPEDTRGVGLTLADVWSVYEAKHVLPKLAGQYNAKLAWKQMQPHFGALPASGLSQVAIDNYLEKRISGKLGRKVKPQTVTKEVSYLVAAVRFCADQRRGLIDPSCIRKVTLPEAGEPRDRWLRTDEIQKLLDAAARLRRGDRLTRPERFLWLALETAGRKQALLDLTWDRVDFETNVIVLDVPGRRKTKKLRATVPISKALRPIMERAFAERQNNLVLDNKGAVWAPIQRVVIEAGLAGKQQKPAPGTKPKSTGISPHVLRHTAATHMARRGVPLWVIAKVLGNSIRMVEKVYAKHCPDDLREAVDLISGGVLEMSS</sequence>
<dbReference type="RefSeq" id="WP_267653921.1">
    <property type="nucleotide sequence ID" value="NZ_JAOVZR010000001.1"/>
</dbReference>
<gene>
    <name evidence="5" type="ORF">OEG84_11680</name>
</gene>
<comment type="similarity">
    <text evidence="1">Belongs to the 'phage' integrase family.</text>
</comment>
<dbReference type="Gene3D" id="1.10.443.10">
    <property type="entry name" value="Intergrase catalytic core"/>
    <property type="match status" value="1"/>
</dbReference>
<dbReference type="CDD" id="cd00796">
    <property type="entry name" value="INT_Rci_Hp1_C"/>
    <property type="match status" value="1"/>
</dbReference>
<dbReference type="PROSITE" id="PS51898">
    <property type="entry name" value="TYR_RECOMBINASE"/>
    <property type="match status" value="1"/>
</dbReference>
<evidence type="ECO:0000256" key="2">
    <source>
        <dbReference type="ARBA" id="ARBA00022908"/>
    </source>
</evidence>
<dbReference type="Pfam" id="PF00589">
    <property type="entry name" value="Phage_integrase"/>
    <property type="match status" value="1"/>
</dbReference>
<dbReference type="Proteomes" id="UP001073227">
    <property type="component" value="Unassembled WGS sequence"/>
</dbReference>
<feature type="domain" description="Tyr recombinase" evidence="4">
    <location>
        <begin position="169"/>
        <end position="358"/>
    </location>
</feature>
<dbReference type="InterPro" id="IPR011010">
    <property type="entry name" value="DNA_brk_join_enz"/>
</dbReference>
<organism evidence="5 6">
    <name type="scientific">Hoeflea algicola</name>
    <dbReference type="NCBI Taxonomy" id="2983763"/>
    <lineage>
        <taxon>Bacteria</taxon>
        <taxon>Pseudomonadati</taxon>
        <taxon>Pseudomonadota</taxon>
        <taxon>Alphaproteobacteria</taxon>
        <taxon>Hyphomicrobiales</taxon>
        <taxon>Rhizobiaceae</taxon>
        <taxon>Hoeflea</taxon>
    </lineage>
</organism>
<dbReference type="InterPro" id="IPR050808">
    <property type="entry name" value="Phage_Integrase"/>
</dbReference>
<dbReference type="EMBL" id="JAOVZR010000001">
    <property type="protein sequence ID" value="MCY0148352.1"/>
    <property type="molecule type" value="Genomic_DNA"/>
</dbReference>
<proteinExistence type="inferred from homology"/>
<dbReference type="PANTHER" id="PTHR30629:SF2">
    <property type="entry name" value="PROPHAGE INTEGRASE INTS-RELATED"/>
    <property type="match status" value="1"/>
</dbReference>
<accession>A0ABT3Z9D8</accession>
<keyword evidence="2" id="KW-0229">DNA integration</keyword>
<dbReference type="InterPro" id="IPR002104">
    <property type="entry name" value="Integrase_catalytic"/>
</dbReference>
<evidence type="ECO:0000313" key="6">
    <source>
        <dbReference type="Proteomes" id="UP001073227"/>
    </source>
</evidence>
<evidence type="ECO:0000259" key="4">
    <source>
        <dbReference type="PROSITE" id="PS51898"/>
    </source>
</evidence>
<keyword evidence="3" id="KW-0233">DNA recombination</keyword>
<comment type="caution">
    <text evidence="5">The sequence shown here is derived from an EMBL/GenBank/DDBJ whole genome shotgun (WGS) entry which is preliminary data.</text>
</comment>
<reference evidence="5" key="1">
    <citation type="submission" date="2022-10" db="EMBL/GenBank/DDBJ databases">
        <title>Hoeflea sp. G2-23, isolated from marine algae.</title>
        <authorList>
            <person name="Kristyanto S."/>
            <person name="Kim J.M."/>
            <person name="Jeon C.O."/>
        </authorList>
    </citation>
    <scope>NUCLEOTIDE SEQUENCE</scope>
    <source>
        <strain evidence="5">G2-23</strain>
    </source>
</reference>
<dbReference type="InterPro" id="IPR013762">
    <property type="entry name" value="Integrase-like_cat_sf"/>
</dbReference>
<dbReference type="PANTHER" id="PTHR30629">
    <property type="entry name" value="PROPHAGE INTEGRASE"/>
    <property type="match status" value="1"/>
</dbReference>
<evidence type="ECO:0000313" key="5">
    <source>
        <dbReference type="EMBL" id="MCY0148352.1"/>
    </source>
</evidence>
<keyword evidence="6" id="KW-1185">Reference proteome</keyword>
<evidence type="ECO:0000256" key="3">
    <source>
        <dbReference type="ARBA" id="ARBA00023172"/>
    </source>
</evidence>
<protein>
    <submittedName>
        <fullName evidence="5">Site-specific integrase</fullName>
    </submittedName>
</protein>
<name>A0ABT3Z9D8_9HYPH</name>